<dbReference type="PROSITE" id="PS51450">
    <property type="entry name" value="LRR"/>
    <property type="match status" value="2"/>
</dbReference>
<accession>A0ABM1MHH6</accession>
<dbReference type="PANTHER" id="PTHR24366:SF96">
    <property type="entry name" value="LEUCINE RICH REPEAT CONTAINING 53"/>
    <property type="match status" value="1"/>
</dbReference>
<dbReference type="GeneID" id="108560830"/>
<dbReference type="PANTHER" id="PTHR24366">
    <property type="entry name" value="IG(IMMUNOGLOBULIN) AND LRR(LEUCINE RICH REPEAT) DOMAINS"/>
    <property type="match status" value="1"/>
</dbReference>
<organism evidence="4 5">
    <name type="scientific">Nicrophorus vespilloides</name>
    <name type="common">Boreal carrion beetle</name>
    <dbReference type="NCBI Taxonomy" id="110193"/>
    <lineage>
        <taxon>Eukaryota</taxon>
        <taxon>Metazoa</taxon>
        <taxon>Ecdysozoa</taxon>
        <taxon>Arthropoda</taxon>
        <taxon>Hexapoda</taxon>
        <taxon>Insecta</taxon>
        <taxon>Pterygota</taxon>
        <taxon>Neoptera</taxon>
        <taxon>Endopterygota</taxon>
        <taxon>Coleoptera</taxon>
        <taxon>Polyphaga</taxon>
        <taxon>Staphyliniformia</taxon>
        <taxon>Silphidae</taxon>
        <taxon>Nicrophorinae</taxon>
        <taxon>Nicrophorus</taxon>
    </lineage>
</organism>
<gene>
    <name evidence="5" type="primary">LOC108560830</name>
</gene>
<keyword evidence="4" id="KW-1185">Reference proteome</keyword>
<evidence type="ECO:0000313" key="5">
    <source>
        <dbReference type="RefSeq" id="XP_017774026.1"/>
    </source>
</evidence>
<dbReference type="Gene3D" id="3.80.10.10">
    <property type="entry name" value="Ribonuclease Inhibitor"/>
    <property type="match status" value="2"/>
</dbReference>
<sequence length="691" mass="79518">MRVLRGRISWYNRGVLTSIRQYNEAVHAAMLLYVLCLLFSTQSVFGLWDKEVRCPQLCTCRLEHITETAIHRFLNQNGEEVRQSAPEVTILESNDVFYEEDDFNEYDESSFIKSATCIIQTETVPEELINELPEEIESLSLIQASDSGNKTLKFSYFTRFQELKIIELQSAQKLTKNVSSHFLCEIDSALGQLEYLNFERVILKQSKNRHTLVETDGNEHVITFEYVQKVEGSVHPLTFVQRGRNSKILPYKTYVETLKNENVPLFNGFSNLILLRIYECELHNIHWEMFEGLHNLNTLILEKNNLRFIPDFAFYGTTNLKSLSLAWNDLLNIQITDLAGLLELEYLDLSHNNFSQLSELSLPPFPKLKLANFANNPITVVFPNTFEVMNTTDSLVLGGLDEPLTLLMNSFVGLKSLKTLTLLHLNIPLLKQEILLGMSNLRVLVMTGNIPEIQYDAFMEVGKLETLKLSKCNISKISLDAFVGLTNLRLLDLSKNNIDYLAPGTFDEVKNLKELYLNDNKFTALPKEIFMKFHPRLIRLNNNPWHCSCEMGDWKPMLINRIKQKSIKPCDSRHDKGVGCTYENTVYYKFIYENRVAPKCLTPKKYENWSVFHVMRKQLKCPEFKPKLKKKSGLRKRLNKPVKVVSTEDSSSVENLPTGGVSNSQQPHKMKIPNIPQNLSNELPNSLEILN</sequence>
<evidence type="ECO:0000256" key="3">
    <source>
        <dbReference type="SAM" id="MobiDB-lite"/>
    </source>
</evidence>
<keyword evidence="1" id="KW-0433">Leucine-rich repeat</keyword>
<dbReference type="InterPro" id="IPR001611">
    <property type="entry name" value="Leu-rich_rpt"/>
</dbReference>
<reference evidence="5" key="1">
    <citation type="submission" date="2025-08" db="UniProtKB">
        <authorList>
            <consortium name="RefSeq"/>
        </authorList>
    </citation>
    <scope>IDENTIFICATION</scope>
    <source>
        <tissue evidence="5">Whole Larva</tissue>
    </source>
</reference>
<dbReference type="Proteomes" id="UP000695000">
    <property type="component" value="Unplaced"/>
</dbReference>
<dbReference type="SMART" id="SM00369">
    <property type="entry name" value="LRR_TYP"/>
    <property type="match status" value="5"/>
</dbReference>
<evidence type="ECO:0000313" key="4">
    <source>
        <dbReference type="Proteomes" id="UP000695000"/>
    </source>
</evidence>
<dbReference type="PRINTS" id="PR00019">
    <property type="entry name" value="LEURICHRPT"/>
</dbReference>
<feature type="compositionally biased region" description="Polar residues" evidence="3">
    <location>
        <begin position="647"/>
        <end position="667"/>
    </location>
</feature>
<evidence type="ECO:0000256" key="2">
    <source>
        <dbReference type="ARBA" id="ARBA00022737"/>
    </source>
</evidence>
<proteinExistence type="predicted"/>
<feature type="region of interest" description="Disordered" evidence="3">
    <location>
        <begin position="635"/>
        <end position="677"/>
    </location>
</feature>
<dbReference type="InterPro" id="IPR003591">
    <property type="entry name" value="Leu-rich_rpt_typical-subtyp"/>
</dbReference>
<name>A0ABM1MHH6_NICVS</name>
<protein>
    <submittedName>
        <fullName evidence="5">Chaoptin</fullName>
    </submittedName>
</protein>
<dbReference type="Pfam" id="PF13855">
    <property type="entry name" value="LRR_8"/>
    <property type="match status" value="2"/>
</dbReference>
<dbReference type="RefSeq" id="XP_017774026.1">
    <property type="nucleotide sequence ID" value="XM_017918537.1"/>
</dbReference>
<dbReference type="SUPFAM" id="SSF52058">
    <property type="entry name" value="L domain-like"/>
    <property type="match status" value="1"/>
</dbReference>
<evidence type="ECO:0000256" key="1">
    <source>
        <dbReference type="ARBA" id="ARBA00022614"/>
    </source>
</evidence>
<keyword evidence="2" id="KW-0677">Repeat</keyword>
<dbReference type="InterPro" id="IPR032675">
    <property type="entry name" value="LRR_dom_sf"/>
</dbReference>